<dbReference type="Proteomes" id="UP000215902">
    <property type="component" value="Unassembled WGS sequence"/>
</dbReference>
<dbReference type="AlphaFoldDB" id="A0A267DC75"/>
<keyword evidence="2" id="KW-0472">Membrane</keyword>
<feature type="region of interest" description="Disordered" evidence="1">
    <location>
        <begin position="144"/>
        <end position="167"/>
    </location>
</feature>
<proteinExistence type="predicted"/>
<keyword evidence="2" id="KW-1133">Transmembrane helix</keyword>
<evidence type="ECO:0000313" key="4">
    <source>
        <dbReference type="Proteomes" id="UP000215902"/>
    </source>
</evidence>
<keyword evidence="4" id="KW-1185">Reference proteome</keyword>
<comment type="caution">
    <text evidence="3">The sequence shown here is derived from an EMBL/GenBank/DDBJ whole genome shotgun (WGS) entry which is preliminary data.</text>
</comment>
<dbReference type="EMBL" id="NIVC01004715">
    <property type="protein sequence ID" value="PAA46746.1"/>
    <property type="molecule type" value="Genomic_DNA"/>
</dbReference>
<keyword evidence="2" id="KW-0812">Transmembrane</keyword>
<evidence type="ECO:0000256" key="1">
    <source>
        <dbReference type="SAM" id="MobiDB-lite"/>
    </source>
</evidence>
<feature type="transmembrane region" description="Helical" evidence="2">
    <location>
        <begin position="81"/>
        <end position="106"/>
    </location>
</feature>
<organism evidence="3 4">
    <name type="scientific">Macrostomum lignano</name>
    <dbReference type="NCBI Taxonomy" id="282301"/>
    <lineage>
        <taxon>Eukaryota</taxon>
        <taxon>Metazoa</taxon>
        <taxon>Spiralia</taxon>
        <taxon>Lophotrochozoa</taxon>
        <taxon>Platyhelminthes</taxon>
        <taxon>Rhabditophora</taxon>
        <taxon>Macrostomorpha</taxon>
        <taxon>Macrostomida</taxon>
        <taxon>Macrostomidae</taxon>
        <taxon>Macrostomum</taxon>
    </lineage>
</organism>
<reference evidence="3 4" key="1">
    <citation type="submission" date="2017-06" db="EMBL/GenBank/DDBJ databases">
        <title>A platform for efficient transgenesis in Macrostomum lignano, a flatworm model organism for stem cell research.</title>
        <authorList>
            <person name="Berezikov E."/>
        </authorList>
    </citation>
    <scope>NUCLEOTIDE SEQUENCE [LARGE SCALE GENOMIC DNA]</scope>
    <source>
        <strain evidence="3">DV1</strain>
        <tissue evidence="3">Whole organism</tissue>
    </source>
</reference>
<evidence type="ECO:0000313" key="3">
    <source>
        <dbReference type="EMBL" id="PAA46746.1"/>
    </source>
</evidence>
<protein>
    <submittedName>
        <fullName evidence="3">Uncharacterized protein</fullName>
    </submittedName>
</protein>
<accession>A0A267DC75</accession>
<feature type="transmembrane region" description="Helical" evidence="2">
    <location>
        <begin position="118"/>
        <end position="139"/>
    </location>
</feature>
<sequence>MPKGGRKPIKVRSYLQQFYEARAAKEAGGSGACDGVSSGIKAERLCLLQTANSPQQSKSPQPSAATSSGIGSWRWGPYCEYFPIAILCIGVGLLMLGFGCFAIQQLGSTPQLPVRGRVLSVGLVAAGCLLACAGTAASLMAPSRKSSSAAGMTGTDVETAGKSADED</sequence>
<evidence type="ECO:0000256" key="2">
    <source>
        <dbReference type="SAM" id="Phobius"/>
    </source>
</evidence>
<gene>
    <name evidence="3" type="ORF">BOX15_Mlig033220g1</name>
</gene>
<name>A0A267DC75_9PLAT</name>